<dbReference type="FunCoup" id="A0A200QHR1">
    <property type="interactions" value="367"/>
</dbReference>
<sequence length="210" mass="22513">MEGVGARLGRSSTRYGPATVFSGPVRKWKKKWVHVSASNAANHTQSNGNNGNNGSHLLLYKWAPLAQSSNNNNNGDKSSGKDDNTAVTPEEPPRRKFRYVPIAVIEEQKKEAAEKADEEAKPLEADPSAGGTSKSDGSDGKPDINDVPMEETQAMDEDQSAPQESNETNLDLNLGLKAHDGDRVSNSNKEDQKKGGQLERVNSGGGGTSR</sequence>
<dbReference type="OMA" id="NHQTTIN"/>
<reference evidence="2 3" key="1">
    <citation type="journal article" date="2017" name="Mol. Plant">
        <title>The Genome of Medicinal Plant Macleaya cordata Provides New Insights into Benzylisoquinoline Alkaloids Metabolism.</title>
        <authorList>
            <person name="Liu X."/>
            <person name="Liu Y."/>
            <person name="Huang P."/>
            <person name="Ma Y."/>
            <person name="Qing Z."/>
            <person name="Tang Q."/>
            <person name="Cao H."/>
            <person name="Cheng P."/>
            <person name="Zheng Y."/>
            <person name="Yuan Z."/>
            <person name="Zhou Y."/>
            <person name="Liu J."/>
            <person name="Tang Z."/>
            <person name="Zhuo Y."/>
            <person name="Zhang Y."/>
            <person name="Yu L."/>
            <person name="Huang J."/>
            <person name="Yang P."/>
            <person name="Peng Q."/>
            <person name="Zhang J."/>
            <person name="Jiang W."/>
            <person name="Zhang Z."/>
            <person name="Lin K."/>
            <person name="Ro D.K."/>
            <person name="Chen X."/>
            <person name="Xiong X."/>
            <person name="Shang Y."/>
            <person name="Huang S."/>
            <person name="Zeng J."/>
        </authorList>
    </citation>
    <scope>NUCLEOTIDE SEQUENCE [LARGE SCALE GENOMIC DNA]</scope>
    <source>
        <strain evidence="3">cv. BLH2017</strain>
        <tissue evidence="2">Root</tissue>
    </source>
</reference>
<proteinExistence type="predicted"/>
<dbReference type="Proteomes" id="UP000195402">
    <property type="component" value="Unassembled WGS sequence"/>
</dbReference>
<organism evidence="2 3">
    <name type="scientific">Macleaya cordata</name>
    <name type="common">Five-seeded plume-poppy</name>
    <name type="synonym">Bocconia cordata</name>
    <dbReference type="NCBI Taxonomy" id="56857"/>
    <lineage>
        <taxon>Eukaryota</taxon>
        <taxon>Viridiplantae</taxon>
        <taxon>Streptophyta</taxon>
        <taxon>Embryophyta</taxon>
        <taxon>Tracheophyta</taxon>
        <taxon>Spermatophyta</taxon>
        <taxon>Magnoliopsida</taxon>
        <taxon>Ranunculales</taxon>
        <taxon>Papaveraceae</taxon>
        <taxon>Papaveroideae</taxon>
        <taxon>Macleaya</taxon>
    </lineage>
</organism>
<feature type="compositionally biased region" description="Polar residues" evidence="1">
    <location>
        <begin position="160"/>
        <end position="171"/>
    </location>
</feature>
<feature type="region of interest" description="Disordered" evidence="1">
    <location>
        <begin position="1"/>
        <end position="21"/>
    </location>
</feature>
<feature type="compositionally biased region" description="Basic and acidic residues" evidence="1">
    <location>
        <begin position="177"/>
        <end position="197"/>
    </location>
</feature>
<evidence type="ECO:0000256" key="1">
    <source>
        <dbReference type="SAM" id="MobiDB-lite"/>
    </source>
</evidence>
<dbReference type="STRING" id="56857.A0A200QHR1"/>
<dbReference type="OrthoDB" id="2020529at2759"/>
<dbReference type="AlphaFoldDB" id="A0A200QHR1"/>
<dbReference type="InParanoid" id="A0A200QHR1"/>
<protein>
    <submittedName>
        <fullName evidence="2">Uncharacterized protein</fullName>
    </submittedName>
</protein>
<feature type="region of interest" description="Disordered" evidence="1">
    <location>
        <begin position="39"/>
        <end position="210"/>
    </location>
</feature>
<keyword evidence="3" id="KW-1185">Reference proteome</keyword>
<comment type="caution">
    <text evidence="2">The sequence shown here is derived from an EMBL/GenBank/DDBJ whole genome shotgun (WGS) entry which is preliminary data.</text>
</comment>
<name>A0A200QHR1_MACCD</name>
<accession>A0A200QHR1</accession>
<dbReference type="EMBL" id="MVGT01002040">
    <property type="protein sequence ID" value="OVA10058.1"/>
    <property type="molecule type" value="Genomic_DNA"/>
</dbReference>
<gene>
    <name evidence="2" type="ORF">BVC80_1755g6</name>
</gene>
<dbReference type="PANTHER" id="PTHR34572:SF1">
    <property type="entry name" value="GOLGIN FAMILY A PROTEIN"/>
    <property type="match status" value="1"/>
</dbReference>
<feature type="compositionally biased region" description="Low complexity" evidence="1">
    <location>
        <begin position="68"/>
        <end position="77"/>
    </location>
</feature>
<feature type="compositionally biased region" description="Basic and acidic residues" evidence="1">
    <location>
        <begin position="106"/>
        <end position="124"/>
    </location>
</feature>
<evidence type="ECO:0000313" key="2">
    <source>
        <dbReference type="EMBL" id="OVA10058.1"/>
    </source>
</evidence>
<evidence type="ECO:0000313" key="3">
    <source>
        <dbReference type="Proteomes" id="UP000195402"/>
    </source>
</evidence>
<dbReference type="PANTHER" id="PTHR34572">
    <property type="entry name" value="GOLGIN FAMILY A PROTEIN"/>
    <property type="match status" value="1"/>
</dbReference>